<evidence type="ECO:0008006" key="3">
    <source>
        <dbReference type="Google" id="ProtNLM"/>
    </source>
</evidence>
<dbReference type="PANTHER" id="PTHR35868:SF3">
    <property type="entry name" value="DUF2804 DOMAIN-CONTAINING PROTEIN"/>
    <property type="match status" value="1"/>
</dbReference>
<evidence type="ECO:0000313" key="2">
    <source>
        <dbReference type="Proteomes" id="UP000612808"/>
    </source>
</evidence>
<protein>
    <recommendedName>
        <fullName evidence="3">DUF2804 domain-containing protein</fullName>
    </recommendedName>
</protein>
<dbReference type="InterPro" id="IPR021243">
    <property type="entry name" value="DUF2804"/>
</dbReference>
<gene>
    <name evidence="1" type="ORF">Aru02nite_09700</name>
</gene>
<proteinExistence type="predicted"/>
<keyword evidence="2" id="KW-1185">Reference proteome</keyword>
<accession>A0A8J3J208</accession>
<reference evidence="1" key="1">
    <citation type="submission" date="2021-01" db="EMBL/GenBank/DDBJ databases">
        <title>Whole genome shotgun sequence of Actinocatenispora rupis NBRC 107355.</title>
        <authorList>
            <person name="Komaki H."/>
            <person name="Tamura T."/>
        </authorList>
    </citation>
    <scope>NUCLEOTIDE SEQUENCE</scope>
    <source>
        <strain evidence="1">NBRC 107355</strain>
    </source>
</reference>
<dbReference type="Proteomes" id="UP000612808">
    <property type="component" value="Unassembled WGS sequence"/>
</dbReference>
<organism evidence="1 2">
    <name type="scientific">Actinocatenispora rupis</name>
    <dbReference type="NCBI Taxonomy" id="519421"/>
    <lineage>
        <taxon>Bacteria</taxon>
        <taxon>Bacillati</taxon>
        <taxon>Actinomycetota</taxon>
        <taxon>Actinomycetes</taxon>
        <taxon>Micromonosporales</taxon>
        <taxon>Micromonosporaceae</taxon>
        <taxon>Actinocatenispora</taxon>
    </lineage>
</organism>
<comment type="caution">
    <text evidence="1">The sequence shown here is derived from an EMBL/GenBank/DDBJ whole genome shotgun (WGS) entry which is preliminary data.</text>
</comment>
<name>A0A8J3J208_9ACTN</name>
<dbReference type="AlphaFoldDB" id="A0A8J3J208"/>
<dbReference type="PANTHER" id="PTHR35868">
    <property type="entry name" value="DUF2804 DOMAIN-CONTAINING PROTEIN-RELATED"/>
    <property type="match status" value="1"/>
</dbReference>
<sequence length="381" mass="41407">MPVPERGTSARSTDLIVSISAPNPTAYPAAGPYRGGTGPLPRLSTVEVHLPGYGVGVPEREITEPVALCTGRGRLNPAAVGWTRTPLHRANLRGWGRTKRWEYWGVVTPRHLAALTVSSLDYAALHEVWILDRDTGREYGKQAVVPFARGVALPDRCGVGTAVGRAGALTVRIDQDATGATLTARMPGVAVDLTVPMPAGHESLGVVVPWSGRRFQYTVKDLGRPVHGTLRIGDTEHRVDAADSFAVLDHGRGRWPYRITWNWAAGCAPGRALQLGGRWTDGTGSTENALFVDGRLHKIGQDLAWEYDRGDWSAPWRIHGDRVDVRFTPFHVKASGTNLGVVASSTHQCFGHFEGWASTDDGTRVALTDLTGWAEEAHQRW</sequence>
<evidence type="ECO:0000313" key="1">
    <source>
        <dbReference type="EMBL" id="GID10081.1"/>
    </source>
</evidence>
<dbReference type="EMBL" id="BOMB01000004">
    <property type="protein sequence ID" value="GID10081.1"/>
    <property type="molecule type" value="Genomic_DNA"/>
</dbReference>
<dbReference type="Pfam" id="PF10974">
    <property type="entry name" value="DUF2804"/>
    <property type="match status" value="1"/>
</dbReference>